<sequence>MALTKCRECGKEISTEATSCPHCGAPKPATAKAATSSAAMGCFSVIVLIAIIAFVVNSCTSTSGDGPAKGASSAAAAATGTSCKQDDLQCRGDQGVVAASVYCKDPIESLAAHDVKWTDGFLGLKFSRFRWTSTVGGGITFVGDKAEFQNGFGAYTPVVYECDMAPDLKSVIAVRIDREGRLPGD</sequence>
<dbReference type="Pfam" id="PF13240">
    <property type="entry name" value="Zn_Ribbon_1"/>
    <property type="match status" value="1"/>
</dbReference>
<name>A0A1J5Q6D5_9ZZZZ</name>
<gene>
    <name evidence="3" type="ORF">GALL_395360</name>
</gene>
<proteinExistence type="predicted"/>
<evidence type="ECO:0000259" key="2">
    <source>
        <dbReference type="Pfam" id="PF13240"/>
    </source>
</evidence>
<comment type="caution">
    <text evidence="3">The sequence shown here is derived from an EMBL/GenBank/DDBJ whole genome shotgun (WGS) entry which is preliminary data.</text>
</comment>
<feature type="domain" description="Zinc-ribbon" evidence="2">
    <location>
        <begin position="5"/>
        <end position="26"/>
    </location>
</feature>
<dbReference type="InterPro" id="IPR026870">
    <property type="entry name" value="Zinc_ribbon_dom"/>
</dbReference>
<feature type="transmembrane region" description="Helical" evidence="1">
    <location>
        <begin position="37"/>
        <end position="56"/>
    </location>
</feature>
<keyword evidence="1" id="KW-0812">Transmembrane</keyword>
<dbReference type="AlphaFoldDB" id="A0A1J5Q6D5"/>
<accession>A0A1J5Q6D5</accession>
<keyword evidence="1" id="KW-0472">Membrane</keyword>
<keyword evidence="1" id="KW-1133">Transmembrane helix</keyword>
<evidence type="ECO:0000313" key="3">
    <source>
        <dbReference type="EMBL" id="OIQ78754.1"/>
    </source>
</evidence>
<dbReference type="EMBL" id="MLJW01001342">
    <property type="protein sequence ID" value="OIQ78754.1"/>
    <property type="molecule type" value="Genomic_DNA"/>
</dbReference>
<organism evidence="3">
    <name type="scientific">mine drainage metagenome</name>
    <dbReference type="NCBI Taxonomy" id="410659"/>
    <lineage>
        <taxon>unclassified sequences</taxon>
        <taxon>metagenomes</taxon>
        <taxon>ecological metagenomes</taxon>
    </lineage>
</organism>
<evidence type="ECO:0000256" key="1">
    <source>
        <dbReference type="SAM" id="Phobius"/>
    </source>
</evidence>
<protein>
    <recommendedName>
        <fullName evidence="2">Zinc-ribbon domain-containing protein</fullName>
    </recommendedName>
</protein>
<reference evidence="3" key="1">
    <citation type="submission" date="2016-10" db="EMBL/GenBank/DDBJ databases">
        <title>Sequence of Gallionella enrichment culture.</title>
        <authorList>
            <person name="Poehlein A."/>
            <person name="Muehling M."/>
            <person name="Daniel R."/>
        </authorList>
    </citation>
    <scope>NUCLEOTIDE SEQUENCE</scope>
</reference>